<proteinExistence type="predicted"/>
<evidence type="ECO:0000313" key="1">
    <source>
        <dbReference type="EMBL" id="CAG11943.1"/>
    </source>
</evidence>
<dbReference type="EMBL" id="CAAE01015044">
    <property type="protein sequence ID" value="CAG11943.1"/>
    <property type="molecule type" value="Genomic_DNA"/>
</dbReference>
<sequence length="101" mass="11013">MTVLGHCSQHRLQMQLFSGGNLRSGVRTCSVSSKQESDKVSNKLVTGKFSSTQARYYPEELVAAEKKAKGEPGHGVTRLDRKTPENPCIVGYSICKHVGSC</sequence>
<accession>Q4RI39</accession>
<reference evidence="1" key="1">
    <citation type="journal article" date="2004" name="Nature">
        <title>Genome duplication in the teleost fish Tetraodon nigroviridis reveals the early vertebrate proto-karyotype.</title>
        <authorList>
            <person name="Jaillon O."/>
            <person name="Aury J.-M."/>
            <person name="Brunet F."/>
            <person name="Petit J.-L."/>
            <person name="Stange-Thomann N."/>
            <person name="Mauceli E."/>
            <person name="Bouneau L."/>
            <person name="Fischer C."/>
            <person name="Ozouf-Costaz C."/>
            <person name="Bernot A."/>
            <person name="Nicaud S."/>
            <person name="Jaffe D."/>
            <person name="Fisher S."/>
            <person name="Lutfalla G."/>
            <person name="Dossat C."/>
            <person name="Segurens B."/>
            <person name="Dasilva C."/>
            <person name="Salanoubat M."/>
            <person name="Levy M."/>
            <person name="Boudet N."/>
            <person name="Castellano S."/>
            <person name="Anthouard V."/>
            <person name="Jubin C."/>
            <person name="Castelli V."/>
            <person name="Katinka M."/>
            <person name="Vacherie B."/>
            <person name="Biemont C."/>
            <person name="Skalli Z."/>
            <person name="Cattolico L."/>
            <person name="Poulain J."/>
            <person name="De Berardinis V."/>
            <person name="Cruaud C."/>
            <person name="Duprat S."/>
            <person name="Brottier P."/>
            <person name="Coutanceau J.-P."/>
            <person name="Gouzy J."/>
            <person name="Parra G."/>
            <person name="Lardier G."/>
            <person name="Chapple C."/>
            <person name="McKernan K.J."/>
            <person name="McEwan P."/>
            <person name="Bosak S."/>
            <person name="Kellis M."/>
            <person name="Volff J.-N."/>
            <person name="Guigo R."/>
            <person name="Zody M.C."/>
            <person name="Mesirov J."/>
            <person name="Lindblad-Toh K."/>
            <person name="Birren B."/>
            <person name="Nusbaum C."/>
            <person name="Kahn D."/>
            <person name="Robinson-Rechavi M."/>
            <person name="Laudet V."/>
            <person name="Schachter V."/>
            <person name="Quetier F."/>
            <person name="Saurin W."/>
            <person name="Scarpelli C."/>
            <person name="Wincker P."/>
            <person name="Lander E.S."/>
            <person name="Weissenbach J."/>
            <person name="Roest Crollius H."/>
        </authorList>
    </citation>
    <scope>NUCLEOTIDE SEQUENCE [LARGE SCALE GENOMIC DNA]</scope>
</reference>
<gene>
    <name evidence="1" type="ORF">GSTENG00034051001</name>
</gene>
<name>Q4RI39_TETNG</name>
<comment type="caution">
    <text evidence="1">The sequence shown here is derived from an EMBL/GenBank/DDBJ whole genome shotgun (WGS) entry which is preliminary data.</text>
</comment>
<reference evidence="1" key="2">
    <citation type="submission" date="2004-02" db="EMBL/GenBank/DDBJ databases">
        <authorList>
            <consortium name="Genoscope"/>
            <consortium name="Whitehead Institute Centre for Genome Research"/>
        </authorList>
    </citation>
    <scope>NUCLEOTIDE SEQUENCE</scope>
</reference>
<dbReference type="AlphaFoldDB" id="Q4RI39"/>
<organism evidence="1">
    <name type="scientific">Tetraodon nigroviridis</name>
    <name type="common">Spotted green pufferfish</name>
    <name type="synonym">Chelonodon nigroviridis</name>
    <dbReference type="NCBI Taxonomy" id="99883"/>
    <lineage>
        <taxon>Eukaryota</taxon>
        <taxon>Metazoa</taxon>
        <taxon>Chordata</taxon>
        <taxon>Craniata</taxon>
        <taxon>Vertebrata</taxon>
        <taxon>Euteleostomi</taxon>
        <taxon>Actinopterygii</taxon>
        <taxon>Neopterygii</taxon>
        <taxon>Teleostei</taxon>
        <taxon>Neoteleostei</taxon>
        <taxon>Acanthomorphata</taxon>
        <taxon>Eupercaria</taxon>
        <taxon>Tetraodontiformes</taxon>
        <taxon>Tetradontoidea</taxon>
        <taxon>Tetraodontidae</taxon>
        <taxon>Tetraodon</taxon>
    </lineage>
</organism>
<dbReference type="KEGG" id="tng:GSTEN00034051G001"/>
<protein>
    <submittedName>
        <fullName evidence="1">(spotted green pufferfish) hypothetical protein</fullName>
    </submittedName>
</protein>